<dbReference type="EMBL" id="JAGMWT010000029">
    <property type="protein sequence ID" value="KAH7110117.1"/>
    <property type="molecule type" value="Genomic_DNA"/>
</dbReference>
<dbReference type="AlphaFoldDB" id="A0A9P9I7Q8"/>
<proteinExistence type="predicted"/>
<sequence>MQFTTTLLASIFAASATALPQSTPIPADGKFGIITIRSGSAIQNSGVQAAHNSLFVGLPKQNASCDSETNYATFYLLDEELRLYAASATPQTIFVDRSGMGQGKIGYVTGAQGLGRNWETKGWALNNNQLEFDGTGIQACPGSIDGAWSLWLQGSATPGYNQNCTGVIAAAIEAKEPIGCLYTQ</sequence>
<evidence type="ECO:0000313" key="2">
    <source>
        <dbReference type="EMBL" id="KAH7110117.1"/>
    </source>
</evidence>
<name>A0A9P9I7Q8_9PLEO</name>
<evidence type="ECO:0000256" key="1">
    <source>
        <dbReference type="SAM" id="SignalP"/>
    </source>
</evidence>
<organism evidence="2 3">
    <name type="scientific">Dendryphion nanum</name>
    <dbReference type="NCBI Taxonomy" id="256645"/>
    <lineage>
        <taxon>Eukaryota</taxon>
        <taxon>Fungi</taxon>
        <taxon>Dikarya</taxon>
        <taxon>Ascomycota</taxon>
        <taxon>Pezizomycotina</taxon>
        <taxon>Dothideomycetes</taxon>
        <taxon>Pleosporomycetidae</taxon>
        <taxon>Pleosporales</taxon>
        <taxon>Torulaceae</taxon>
        <taxon>Dendryphion</taxon>
    </lineage>
</organism>
<protein>
    <recommendedName>
        <fullName evidence="4">Cell wall protein PhiA</fullName>
    </recommendedName>
</protein>
<dbReference type="Proteomes" id="UP000700596">
    <property type="component" value="Unassembled WGS sequence"/>
</dbReference>
<keyword evidence="1" id="KW-0732">Signal</keyword>
<feature type="chain" id="PRO_5040240829" description="Cell wall protein PhiA" evidence="1">
    <location>
        <begin position="19"/>
        <end position="184"/>
    </location>
</feature>
<accession>A0A9P9I7Q8</accession>
<evidence type="ECO:0000313" key="3">
    <source>
        <dbReference type="Proteomes" id="UP000700596"/>
    </source>
</evidence>
<comment type="caution">
    <text evidence="2">The sequence shown here is derived from an EMBL/GenBank/DDBJ whole genome shotgun (WGS) entry which is preliminary data.</text>
</comment>
<evidence type="ECO:0008006" key="4">
    <source>
        <dbReference type="Google" id="ProtNLM"/>
    </source>
</evidence>
<gene>
    <name evidence="2" type="ORF">B0J11DRAFT_208291</name>
</gene>
<dbReference type="OrthoDB" id="4093325at2759"/>
<feature type="signal peptide" evidence="1">
    <location>
        <begin position="1"/>
        <end position="18"/>
    </location>
</feature>
<reference evidence="2" key="1">
    <citation type="journal article" date="2021" name="Nat. Commun.">
        <title>Genetic determinants of endophytism in the Arabidopsis root mycobiome.</title>
        <authorList>
            <person name="Mesny F."/>
            <person name="Miyauchi S."/>
            <person name="Thiergart T."/>
            <person name="Pickel B."/>
            <person name="Atanasova L."/>
            <person name="Karlsson M."/>
            <person name="Huettel B."/>
            <person name="Barry K.W."/>
            <person name="Haridas S."/>
            <person name="Chen C."/>
            <person name="Bauer D."/>
            <person name="Andreopoulos W."/>
            <person name="Pangilinan J."/>
            <person name="LaButti K."/>
            <person name="Riley R."/>
            <person name="Lipzen A."/>
            <person name="Clum A."/>
            <person name="Drula E."/>
            <person name="Henrissat B."/>
            <person name="Kohler A."/>
            <person name="Grigoriev I.V."/>
            <person name="Martin F.M."/>
            <person name="Hacquard S."/>
        </authorList>
    </citation>
    <scope>NUCLEOTIDE SEQUENCE</scope>
    <source>
        <strain evidence="2">MPI-CAGE-CH-0243</strain>
    </source>
</reference>
<keyword evidence="3" id="KW-1185">Reference proteome</keyword>